<dbReference type="SUPFAM" id="SSF56436">
    <property type="entry name" value="C-type lectin-like"/>
    <property type="match status" value="1"/>
</dbReference>
<dbReference type="GeneID" id="111132842"/>
<reference evidence="5" key="1">
    <citation type="submission" date="2025-08" db="UniProtKB">
        <authorList>
            <consortium name="RefSeq"/>
        </authorList>
    </citation>
    <scope>IDENTIFICATION</scope>
    <source>
        <tissue evidence="5">Whole sample</tissue>
    </source>
</reference>
<evidence type="ECO:0000313" key="5">
    <source>
        <dbReference type="RefSeq" id="XP_022336416.1"/>
    </source>
</evidence>
<dbReference type="CDD" id="cd00037">
    <property type="entry name" value="CLECT"/>
    <property type="match status" value="1"/>
</dbReference>
<feature type="signal peptide" evidence="2">
    <location>
        <begin position="1"/>
        <end position="28"/>
    </location>
</feature>
<protein>
    <submittedName>
        <fullName evidence="5">Uncharacterized protein LOC111132842</fullName>
    </submittedName>
</protein>
<dbReference type="OrthoDB" id="6050186at2759"/>
<keyword evidence="4" id="KW-1185">Reference proteome</keyword>
<dbReference type="InterPro" id="IPR001304">
    <property type="entry name" value="C-type_lectin-like"/>
</dbReference>
<dbReference type="KEGG" id="cvn:111132842"/>
<feature type="region of interest" description="Disordered" evidence="1">
    <location>
        <begin position="213"/>
        <end position="300"/>
    </location>
</feature>
<feature type="domain" description="C-type lectin" evidence="3">
    <location>
        <begin position="51"/>
        <end position="180"/>
    </location>
</feature>
<evidence type="ECO:0000256" key="1">
    <source>
        <dbReference type="SAM" id="MobiDB-lite"/>
    </source>
</evidence>
<dbReference type="RefSeq" id="XP_022336416.1">
    <property type="nucleotide sequence ID" value="XM_022480708.1"/>
</dbReference>
<keyword evidence="2" id="KW-0732">Signal</keyword>
<dbReference type="InterPro" id="IPR016187">
    <property type="entry name" value="CTDL_fold"/>
</dbReference>
<dbReference type="Proteomes" id="UP000694844">
    <property type="component" value="Chromosome 5"/>
</dbReference>
<evidence type="ECO:0000259" key="3">
    <source>
        <dbReference type="PROSITE" id="PS50041"/>
    </source>
</evidence>
<dbReference type="SMART" id="SM00034">
    <property type="entry name" value="CLECT"/>
    <property type="match status" value="1"/>
</dbReference>
<evidence type="ECO:0000256" key="2">
    <source>
        <dbReference type="SAM" id="SignalP"/>
    </source>
</evidence>
<proteinExistence type="predicted"/>
<sequence length="335" mass="37524">MTAGISFYQRFCLVFLTIVCLFIPTGLSVPDNLRALCPKDIALDPKYVWTYGSLCLQISMDKHDWPHARERCQRHGGDLVQIRTAEMQGSIIKKIRETHSHIKKGFWIGASDQHHEGVWEWVSGDKRMTYDNWSPHQGPHQTGFLLIQGGATEDCGLLNVDDNYMWHDYPCHSGIAFFYPYICQFEIPQPTTTTPTTTTTTTTTITTTQTTTTATTTTTALTSKSTTERTETTTPTPLVQRTTESSTPPLPPTTHNPTRSTKQRSTFLSMITSSSWRPEVTEENPLIPNTSTPKPHHHNPTTAEWEALITENNPQDRETTTTAMEGGVDGIIIIG</sequence>
<feature type="compositionally biased region" description="Polar residues" evidence="1">
    <location>
        <begin position="259"/>
        <end position="276"/>
    </location>
</feature>
<dbReference type="PANTHER" id="PTHR22803">
    <property type="entry name" value="MANNOSE, PHOSPHOLIPASE, LECTIN RECEPTOR RELATED"/>
    <property type="match status" value="1"/>
</dbReference>
<feature type="chain" id="PRO_5034530045" evidence="2">
    <location>
        <begin position="29"/>
        <end position="335"/>
    </location>
</feature>
<evidence type="ECO:0000313" key="4">
    <source>
        <dbReference type="Proteomes" id="UP000694844"/>
    </source>
</evidence>
<accession>A0A8B8EAA0</accession>
<feature type="compositionally biased region" description="Low complexity" evidence="1">
    <location>
        <begin position="213"/>
        <end position="225"/>
    </location>
</feature>
<name>A0A8B8EAA0_CRAVI</name>
<dbReference type="InterPro" id="IPR016186">
    <property type="entry name" value="C-type_lectin-like/link_sf"/>
</dbReference>
<dbReference type="InterPro" id="IPR050111">
    <property type="entry name" value="C-type_lectin/snaclec_domain"/>
</dbReference>
<gene>
    <name evidence="5" type="primary">LOC111132842</name>
</gene>
<dbReference type="Gene3D" id="3.10.100.10">
    <property type="entry name" value="Mannose-Binding Protein A, subunit A"/>
    <property type="match status" value="1"/>
</dbReference>
<dbReference type="Pfam" id="PF00059">
    <property type="entry name" value="Lectin_C"/>
    <property type="match status" value="1"/>
</dbReference>
<organism evidence="4 5">
    <name type="scientific">Crassostrea virginica</name>
    <name type="common">Eastern oyster</name>
    <dbReference type="NCBI Taxonomy" id="6565"/>
    <lineage>
        <taxon>Eukaryota</taxon>
        <taxon>Metazoa</taxon>
        <taxon>Spiralia</taxon>
        <taxon>Lophotrochozoa</taxon>
        <taxon>Mollusca</taxon>
        <taxon>Bivalvia</taxon>
        <taxon>Autobranchia</taxon>
        <taxon>Pteriomorphia</taxon>
        <taxon>Ostreida</taxon>
        <taxon>Ostreoidea</taxon>
        <taxon>Ostreidae</taxon>
        <taxon>Crassostrea</taxon>
    </lineage>
</organism>
<dbReference type="PROSITE" id="PS50041">
    <property type="entry name" value="C_TYPE_LECTIN_2"/>
    <property type="match status" value="1"/>
</dbReference>
<feature type="compositionally biased region" description="Low complexity" evidence="1">
    <location>
        <begin position="232"/>
        <end position="247"/>
    </location>
</feature>
<dbReference type="AlphaFoldDB" id="A0A8B8EAA0"/>